<name>A0A0H5DPB0_9BACT</name>
<reference evidence="3" key="1">
    <citation type="submission" date="2015-06" db="EMBL/GenBank/DDBJ databases">
        <authorList>
            <person name="Bertelli C."/>
        </authorList>
    </citation>
    <scope>NUCLEOTIDE SEQUENCE [LARGE SCALE GENOMIC DNA]</scope>
    <source>
        <strain evidence="3">CRIB-30</strain>
    </source>
</reference>
<keyword evidence="1" id="KW-0812">Transmembrane</keyword>
<sequence length="320" mass="34300">MLTAKLVTPLLFFLLGGLSRAFKSHLEVPQPIAKAMALFLLITIGLKGGVEINSHGLKYEVALVMLAGLTLSVLIPFFWFNIIRRKIDAINAAAIAATYGSVSAITFVTAVNFLDSLSVSFDGYLIAVMALMEGPPIVVGVLLAKMKGKISAKAPFRLQHMLHEAFMNQAVFVLIGCLIIGTIIGESGFSDLRPFFDYPFKGILCLFLLDMGVVVGRRLPELKKLGPFLFALAFVMPLINAAFGIGVSYLIGLEPGNALLLTVLAAGASYIAVPAALSVSLPEANQAVYISMSLAVTFPLNVLAGIPLYYSIINTLFTRN</sequence>
<feature type="transmembrane region" description="Helical" evidence="1">
    <location>
        <begin position="196"/>
        <end position="216"/>
    </location>
</feature>
<evidence type="ECO:0008006" key="4">
    <source>
        <dbReference type="Google" id="ProtNLM"/>
    </source>
</evidence>
<evidence type="ECO:0000313" key="3">
    <source>
        <dbReference type="Proteomes" id="UP000220251"/>
    </source>
</evidence>
<feature type="transmembrane region" description="Helical" evidence="1">
    <location>
        <begin position="165"/>
        <end position="184"/>
    </location>
</feature>
<dbReference type="Pfam" id="PF05982">
    <property type="entry name" value="Sbt_1"/>
    <property type="match status" value="1"/>
</dbReference>
<protein>
    <recommendedName>
        <fullName evidence="4">Permease</fullName>
    </recommendedName>
</protein>
<feature type="transmembrane region" description="Helical" evidence="1">
    <location>
        <begin position="123"/>
        <end position="144"/>
    </location>
</feature>
<accession>A0A0H5DPB0</accession>
<proteinExistence type="predicted"/>
<dbReference type="RefSeq" id="WP_098038083.1">
    <property type="nucleotide sequence ID" value="NZ_CWGJ01000011.1"/>
</dbReference>
<feature type="transmembrane region" description="Helical" evidence="1">
    <location>
        <begin position="61"/>
        <end position="80"/>
    </location>
</feature>
<feature type="transmembrane region" description="Helical" evidence="1">
    <location>
        <begin position="288"/>
        <end position="310"/>
    </location>
</feature>
<feature type="transmembrane region" description="Helical" evidence="1">
    <location>
        <begin position="92"/>
        <end position="111"/>
    </location>
</feature>
<feature type="transmembrane region" description="Helical" evidence="1">
    <location>
        <begin position="228"/>
        <end position="252"/>
    </location>
</feature>
<keyword evidence="1" id="KW-1133">Transmembrane helix</keyword>
<dbReference type="EMBL" id="CWGJ01000011">
    <property type="protein sequence ID" value="CRX38237.1"/>
    <property type="molecule type" value="Genomic_DNA"/>
</dbReference>
<dbReference type="Proteomes" id="UP000220251">
    <property type="component" value="Unassembled WGS sequence"/>
</dbReference>
<feature type="transmembrane region" description="Helical" evidence="1">
    <location>
        <begin position="258"/>
        <end position="281"/>
    </location>
</feature>
<organism evidence="2 3">
    <name type="scientific">Estrella lausannensis</name>
    <dbReference type="NCBI Taxonomy" id="483423"/>
    <lineage>
        <taxon>Bacteria</taxon>
        <taxon>Pseudomonadati</taxon>
        <taxon>Chlamydiota</taxon>
        <taxon>Chlamydiia</taxon>
        <taxon>Parachlamydiales</taxon>
        <taxon>Candidatus Criblamydiaceae</taxon>
        <taxon>Estrella</taxon>
    </lineage>
</organism>
<evidence type="ECO:0000313" key="2">
    <source>
        <dbReference type="EMBL" id="CRX38237.1"/>
    </source>
</evidence>
<gene>
    <name evidence="2" type="ORF">ELAC_0888</name>
</gene>
<dbReference type="PANTHER" id="PTHR40400">
    <property type="entry name" value="SLR1512 PROTEIN"/>
    <property type="match status" value="1"/>
</dbReference>
<dbReference type="PANTHER" id="PTHR40400:SF1">
    <property type="entry name" value="SLR1512 PROTEIN"/>
    <property type="match status" value="1"/>
</dbReference>
<evidence type="ECO:0000256" key="1">
    <source>
        <dbReference type="SAM" id="Phobius"/>
    </source>
</evidence>
<dbReference type="InterPro" id="IPR010293">
    <property type="entry name" value="Sbt_1"/>
</dbReference>
<keyword evidence="3" id="KW-1185">Reference proteome</keyword>
<dbReference type="OrthoDB" id="345121at2"/>
<dbReference type="AlphaFoldDB" id="A0A0H5DPB0"/>
<keyword evidence="1" id="KW-0472">Membrane</keyword>